<dbReference type="GO" id="GO:0006821">
    <property type="term" value="P:chloride transport"/>
    <property type="evidence" value="ECO:0007669"/>
    <property type="project" value="InterPro"/>
</dbReference>
<dbReference type="PANTHER" id="PTHR21399:SF0">
    <property type="entry name" value="METHYLOSOME SUBUNIT PICLN"/>
    <property type="match status" value="1"/>
</dbReference>
<dbReference type="GO" id="GO:0034709">
    <property type="term" value="C:methylosome"/>
    <property type="evidence" value="ECO:0007669"/>
    <property type="project" value="InterPro"/>
</dbReference>
<reference evidence="6" key="1">
    <citation type="journal article" date="2021" name="Nat. Commun.">
        <title>Genomic analyses provide insights into spinach domestication and the genetic basis of agronomic traits.</title>
        <authorList>
            <person name="Cai X."/>
            <person name="Sun X."/>
            <person name="Xu C."/>
            <person name="Sun H."/>
            <person name="Wang X."/>
            <person name="Ge C."/>
            <person name="Zhang Z."/>
            <person name="Wang Q."/>
            <person name="Fei Z."/>
            <person name="Jiao C."/>
            <person name="Wang Q."/>
        </authorList>
    </citation>
    <scope>NUCLEOTIDE SEQUENCE [LARGE SCALE GENOMIC DNA]</scope>
    <source>
        <strain evidence="6">cv. Varoflay</strain>
    </source>
</reference>
<dbReference type="GO" id="GO:0034715">
    <property type="term" value="C:pICln-Sm protein complex"/>
    <property type="evidence" value="ECO:0000318"/>
    <property type="project" value="GO_Central"/>
</dbReference>
<evidence type="ECO:0000256" key="5">
    <source>
        <dbReference type="ARBA" id="ARBA00023242"/>
    </source>
</evidence>
<dbReference type="KEGG" id="soe:110782278"/>
<dbReference type="GO" id="GO:0005829">
    <property type="term" value="C:cytosol"/>
    <property type="evidence" value="ECO:0000318"/>
    <property type="project" value="GO_Central"/>
</dbReference>
<dbReference type="GO" id="GO:0006884">
    <property type="term" value="P:cell volume homeostasis"/>
    <property type="evidence" value="ECO:0007669"/>
    <property type="project" value="InterPro"/>
</dbReference>
<dbReference type="GO" id="GO:0005886">
    <property type="term" value="C:plasma membrane"/>
    <property type="evidence" value="ECO:0007669"/>
    <property type="project" value="InterPro"/>
</dbReference>
<evidence type="ECO:0000313" key="6">
    <source>
        <dbReference type="Proteomes" id="UP000813463"/>
    </source>
</evidence>
<gene>
    <name evidence="7" type="primary">LOC110782278</name>
</gene>
<evidence type="ECO:0000256" key="1">
    <source>
        <dbReference type="ARBA" id="ARBA00004123"/>
    </source>
</evidence>
<dbReference type="GO" id="GO:0045292">
    <property type="term" value="P:mRNA cis splicing, via spliceosome"/>
    <property type="evidence" value="ECO:0000318"/>
    <property type="project" value="GO_Central"/>
</dbReference>
<dbReference type="Gene3D" id="2.30.29.30">
    <property type="entry name" value="Pleckstrin-homology domain (PH domain)/Phosphotyrosine-binding domain (PTB)"/>
    <property type="match status" value="1"/>
</dbReference>
<keyword evidence="4" id="KW-0963">Cytoplasm</keyword>
<comment type="subcellular location">
    <subcellularLocation>
        <location evidence="2">Cytoplasm</location>
    </subcellularLocation>
    <subcellularLocation>
        <location evidence="1">Nucleus</location>
    </subcellularLocation>
</comment>
<evidence type="ECO:0000313" key="7">
    <source>
        <dbReference type="RefSeq" id="XP_021842088.2"/>
    </source>
</evidence>
<dbReference type="GO" id="GO:0005681">
    <property type="term" value="C:spliceosomal complex"/>
    <property type="evidence" value="ECO:0000318"/>
    <property type="project" value="GO_Central"/>
</dbReference>
<dbReference type="InterPro" id="IPR011993">
    <property type="entry name" value="PH-like_dom_sf"/>
</dbReference>
<dbReference type="Proteomes" id="UP000813463">
    <property type="component" value="Chromosome 3"/>
</dbReference>
<dbReference type="PANTHER" id="PTHR21399">
    <property type="entry name" value="CHLORIDE CONDUCTANCE REGULATORY PROTEIN ICLN"/>
    <property type="match status" value="1"/>
</dbReference>
<organism evidence="6 7">
    <name type="scientific">Spinacia oleracea</name>
    <name type="common">Spinach</name>
    <dbReference type="NCBI Taxonomy" id="3562"/>
    <lineage>
        <taxon>Eukaryota</taxon>
        <taxon>Viridiplantae</taxon>
        <taxon>Streptophyta</taxon>
        <taxon>Embryophyta</taxon>
        <taxon>Tracheophyta</taxon>
        <taxon>Spermatophyta</taxon>
        <taxon>Magnoliopsida</taxon>
        <taxon>eudicotyledons</taxon>
        <taxon>Gunneridae</taxon>
        <taxon>Pentapetalae</taxon>
        <taxon>Caryophyllales</taxon>
        <taxon>Chenopodiaceae</taxon>
        <taxon>Chenopodioideae</taxon>
        <taxon>Anserineae</taxon>
        <taxon>Spinacia</taxon>
    </lineage>
</organism>
<dbReference type="InterPro" id="IPR039924">
    <property type="entry name" value="ICln/Lot5/Saf5"/>
</dbReference>
<proteinExistence type="inferred from homology"/>
<dbReference type="GO" id="GO:0000387">
    <property type="term" value="P:spliceosomal snRNP assembly"/>
    <property type="evidence" value="ECO:0000318"/>
    <property type="project" value="GO_Central"/>
</dbReference>
<keyword evidence="6" id="KW-1185">Reference proteome</keyword>
<comment type="similarity">
    <text evidence="3">Belongs to the pICln (TC 1.A.47) family.</text>
</comment>
<dbReference type="AlphaFoldDB" id="A0A9R0I408"/>
<protein>
    <submittedName>
        <fullName evidence="7">Chloride conductance regulatory protein ICln</fullName>
    </submittedName>
</protein>
<name>A0A9R0I408_SPIOL</name>
<evidence type="ECO:0000256" key="3">
    <source>
        <dbReference type="ARBA" id="ARBA00007054"/>
    </source>
</evidence>
<accession>A0A9R0I408</accession>
<evidence type="ECO:0000256" key="2">
    <source>
        <dbReference type="ARBA" id="ARBA00004496"/>
    </source>
</evidence>
<dbReference type="GeneID" id="110782278"/>
<dbReference type="Pfam" id="PF03517">
    <property type="entry name" value="Voldacs"/>
    <property type="match status" value="1"/>
</dbReference>
<keyword evidence="5" id="KW-0539">Nucleus</keyword>
<dbReference type="RefSeq" id="XP_021842088.2">
    <property type="nucleotide sequence ID" value="XM_021986396.2"/>
</dbReference>
<sequence length="237" mass="26679">MAFGLRIFTQRTSDTIAQPILDADNGEVLMHTQPSVSIVLGNRSPESPGTLYISSKQVIWVSDVDRSKGYAVDFVSISLHAVSRDPEAYPSPCIYTQIETGDDEEEDEDEDEEQQEIMDWSSGISKIKEMRLVPSDPSQLETLFEVFCECAELNPEPMLGEPEEEHNWIFSADQLNSEALGEDASNWTFSENLIDSIGHTNGDNDLAHNVLQLHINDQCFEDAEEMDQEHDKNNSHQ</sequence>
<evidence type="ECO:0000256" key="4">
    <source>
        <dbReference type="ARBA" id="ARBA00022490"/>
    </source>
</evidence>
<dbReference type="PRINTS" id="PR01348">
    <property type="entry name" value="ICLNCHANNEL"/>
</dbReference>
<reference evidence="7" key="2">
    <citation type="submission" date="2025-08" db="UniProtKB">
        <authorList>
            <consortium name="RefSeq"/>
        </authorList>
    </citation>
    <scope>IDENTIFICATION</scope>
    <source>
        <tissue evidence="7">Leaf</tissue>
    </source>
</reference>
<dbReference type="InterPro" id="IPR003521">
    <property type="entry name" value="ICln"/>
</dbReference>